<reference evidence="2" key="1">
    <citation type="journal article" date="2019" name="Int. J. Syst. Evol. Microbiol.">
        <title>The Global Catalogue of Microorganisms (GCM) 10K type strain sequencing project: providing services to taxonomists for standard genome sequencing and annotation.</title>
        <authorList>
            <consortium name="The Broad Institute Genomics Platform"/>
            <consortium name="The Broad Institute Genome Sequencing Center for Infectious Disease"/>
            <person name="Wu L."/>
            <person name="Ma J."/>
        </authorList>
    </citation>
    <scope>NUCLEOTIDE SEQUENCE [LARGE SCALE GENOMIC DNA]</scope>
    <source>
        <strain evidence="2">CGMCC 1.16275</strain>
    </source>
</reference>
<dbReference type="Pfam" id="PF09650">
    <property type="entry name" value="PHA_gran_rgn"/>
    <property type="match status" value="1"/>
</dbReference>
<name>A0ABW4HZ98_9SPHN</name>
<dbReference type="RefSeq" id="WP_380886140.1">
    <property type="nucleotide sequence ID" value="NZ_JBHUDY010000001.1"/>
</dbReference>
<organism evidence="1 2">
    <name type="scientific">Sphingomonas tabacisoli</name>
    <dbReference type="NCBI Taxonomy" id="2249466"/>
    <lineage>
        <taxon>Bacteria</taxon>
        <taxon>Pseudomonadati</taxon>
        <taxon>Pseudomonadota</taxon>
        <taxon>Alphaproteobacteria</taxon>
        <taxon>Sphingomonadales</taxon>
        <taxon>Sphingomonadaceae</taxon>
        <taxon>Sphingomonas</taxon>
    </lineage>
</organism>
<gene>
    <name evidence="1" type="ORF">ACFSCW_01430</name>
</gene>
<keyword evidence="2" id="KW-1185">Reference proteome</keyword>
<evidence type="ECO:0000313" key="1">
    <source>
        <dbReference type="EMBL" id="MFD1610458.1"/>
    </source>
</evidence>
<evidence type="ECO:0000313" key="2">
    <source>
        <dbReference type="Proteomes" id="UP001597115"/>
    </source>
</evidence>
<sequence length="100" mass="10981">MTTPIELDLPHKLGKAAARARIENGFGKLASFIPGGSVSEHHWDGDTLSFTVEAMGQRIASRLTVLEDKVHASFDLPPFLALFAEKIRAKLTEEAPKLLR</sequence>
<dbReference type="EMBL" id="JBHUDY010000001">
    <property type="protein sequence ID" value="MFD1610458.1"/>
    <property type="molecule type" value="Genomic_DNA"/>
</dbReference>
<proteinExistence type="predicted"/>
<comment type="caution">
    <text evidence="1">The sequence shown here is derived from an EMBL/GenBank/DDBJ whole genome shotgun (WGS) entry which is preliminary data.</text>
</comment>
<dbReference type="InterPro" id="IPR013433">
    <property type="entry name" value="PHA_gran_rgn"/>
</dbReference>
<dbReference type="Proteomes" id="UP001597115">
    <property type="component" value="Unassembled WGS sequence"/>
</dbReference>
<protein>
    <submittedName>
        <fullName evidence="1">Polyhydroxyalkanoic acid system family protein</fullName>
    </submittedName>
</protein>
<accession>A0ABW4HZ98</accession>